<reference evidence="2 3" key="1">
    <citation type="journal article" date="2020" name="BMC Genomics">
        <title>Intraspecific diversification of the crop wild relative Brassica cretica Lam. using demographic model selection.</title>
        <authorList>
            <person name="Kioukis A."/>
            <person name="Michalopoulou V.A."/>
            <person name="Briers L."/>
            <person name="Pirintsos S."/>
            <person name="Studholme D.J."/>
            <person name="Pavlidis P."/>
            <person name="Sarris P.F."/>
        </authorList>
    </citation>
    <scope>NUCLEOTIDE SEQUENCE [LARGE SCALE GENOMIC DNA]</scope>
    <source>
        <strain evidence="3">cv. PFS-1207/04</strain>
    </source>
</reference>
<keyword evidence="3" id="KW-1185">Reference proteome</keyword>
<comment type="caution">
    <text evidence="2">The sequence shown here is derived from an EMBL/GenBank/DDBJ whole genome shotgun (WGS) entry which is preliminary data.</text>
</comment>
<gene>
    <name evidence="2" type="ORF">DY000_02020454</name>
</gene>
<proteinExistence type="predicted"/>
<sequence>MESQRNERETREGSPEMQGERSASYKGVVINGVEGNRDHDRKEHQGKGKGKITSLGRLTMVIGKGSLVLEEGTGREVPGTISGTRREAREQNWTPPEQMRLRKQKEHKRFLKRKVER</sequence>
<name>A0ABQ7E4S8_BRACR</name>
<feature type="compositionally biased region" description="Basic and acidic residues" evidence="1">
    <location>
        <begin position="35"/>
        <end position="46"/>
    </location>
</feature>
<organism evidence="2 3">
    <name type="scientific">Brassica cretica</name>
    <name type="common">Mustard</name>
    <dbReference type="NCBI Taxonomy" id="69181"/>
    <lineage>
        <taxon>Eukaryota</taxon>
        <taxon>Viridiplantae</taxon>
        <taxon>Streptophyta</taxon>
        <taxon>Embryophyta</taxon>
        <taxon>Tracheophyta</taxon>
        <taxon>Spermatophyta</taxon>
        <taxon>Magnoliopsida</taxon>
        <taxon>eudicotyledons</taxon>
        <taxon>Gunneridae</taxon>
        <taxon>Pentapetalae</taxon>
        <taxon>rosids</taxon>
        <taxon>malvids</taxon>
        <taxon>Brassicales</taxon>
        <taxon>Brassicaceae</taxon>
        <taxon>Brassiceae</taxon>
        <taxon>Brassica</taxon>
    </lineage>
</organism>
<feature type="region of interest" description="Disordered" evidence="1">
    <location>
        <begin position="1"/>
        <end position="52"/>
    </location>
</feature>
<evidence type="ECO:0000313" key="3">
    <source>
        <dbReference type="Proteomes" id="UP000266723"/>
    </source>
</evidence>
<feature type="compositionally biased region" description="Basic and acidic residues" evidence="1">
    <location>
        <begin position="1"/>
        <end position="14"/>
    </location>
</feature>
<accession>A0ABQ7E4S8</accession>
<feature type="region of interest" description="Disordered" evidence="1">
    <location>
        <begin position="71"/>
        <end position="117"/>
    </location>
</feature>
<dbReference type="EMBL" id="QGKV02000299">
    <property type="protein sequence ID" value="KAF3591488.1"/>
    <property type="molecule type" value="Genomic_DNA"/>
</dbReference>
<feature type="compositionally biased region" description="Basic residues" evidence="1">
    <location>
        <begin position="101"/>
        <end position="117"/>
    </location>
</feature>
<protein>
    <submittedName>
        <fullName evidence="2">Uncharacterized protein</fullName>
    </submittedName>
</protein>
<evidence type="ECO:0000256" key="1">
    <source>
        <dbReference type="SAM" id="MobiDB-lite"/>
    </source>
</evidence>
<dbReference type="Proteomes" id="UP000266723">
    <property type="component" value="Unassembled WGS sequence"/>
</dbReference>
<evidence type="ECO:0000313" key="2">
    <source>
        <dbReference type="EMBL" id="KAF3591488.1"/>
    </source>
</evidence>